<gene>
    <name evidence="11" type="ORF">HHUSO_G9058</name>
</gene>
<evidence type="ECO:0000313" key="12">
    <source>
        <dbReference type="Proteomes" id="UP001369086"/>
    </source>
</evidence>
<proteinExistence type="inferred from homology"/>
<dbReference type="Pfam" id="PF17779">
    <property type="entry name" value="WHD_NOD2"/>
    <property type="match status" value="1"/>
</dbReference>
<feature type="domain" description="NACHT" evidence="10">
    <location>
        <begin position="233"/>
        <end position="371"/>
    </location>
</feature>
<keyword evidence="3" id="KW-0963">Cytoplasm</keyword>
<dbReference type="SMART" id="SM00368">
    <property type="entry name" value="LRR_RI"/>
    <property type="match status" value="3"/>
</dbReference>
<evidence type="ECO:0000256" key="6">
    <source>
        <dbReference type="ARBA" id="ARBA00022840"/>
    </source>
</evidence>
<dbReference type="InterPro" id="IPR027417">
    <property type="entry name" value="P-loop_NTPase"/>
</dbReference>
<keyword evidence="9" id="KW-1271">Inflammasome</keyword>
<comment type="caution">
    <text evidence="11">The sequence shown here is derived from an EMBL/GenBank/DDBJ whole genome shotgun (WGS) entry which is preliminary data.</text>
</comment>
<dbReference type="PANTHER" id="PTHR45690:SF19">
    <property type="entry name" value="NACHT, LRR AND PYD DOMAINS-CONTAINING PROTEIN 3"/>
    <property type="match status" value="1"/>
</dbReference>
<name>A0ABR0ZSK7_HUSHU</name>
<dbReference type="PROSITE" id="PS50837">
    <property type="entry name" value="NACHT"/>
    <property type="match status" value="1"/>
</dbReference>
<dbReference type="Proteomes" id="UP001369086">
    <property type="component" value="Unassembled WGS sequence"/>
</dbReference>
<dbReference type="Gene3D" id="3.40.50.300">
    <property type="entry name" value="P-loop containing nucleotide triphosphate hydrolases"/>
    <property type="match status" value="1"/>
</dbReference>
<sequence>MCLKACSNSSILLIADLIRKFCFSIRGFSEEDLRTISKYYQPYLTYVIEYDLTSILQNLVTKRILTNEEAKSYKDREDAEGSEGVAWFVSDVLGKSRDVVIKLWEALAEEIMRFPSPNMKTILEEVAERGSALLIEIQLQDKHKAALDPYTRVLEEQPGPGNAHPREVSFENRYTELMIINQYRRTRGETHHELLETGKKHAKLLENRMQEKCKRIWINQLFRRRPGRDEHPRIVVVSGVAGIGKTTMVQKFMFDWVRDLHYQRFMFVFLFKFRELNLIEEEEATMPLTRLIVKLNKHLNDPRLREILKRPESVLFVFDGLDEYKHRLDFTQKRLCSNPEDVFPIPVIVTSLITQTLLKGCSVLITSRPTALEPLDTKRVDRYAEILGFFPEQRKRYFMKFFDSPLGTKAFEYVQQNDIIYTMCYNPSYCWIICSVLKSHFTAEEWKQRHAPKTITELFVIFITNILTNHKREADDTRGNLVKIGKMAYHGVKNRTLVFYDKFEMSTFGLTSLQSSPFLSGFMREILQRESCLEHTTYTFFHLTIQEFLAACYYFLDPSADVSEMLGNLDSCTDGSFEILTRFLAGLCRVPMTKPLQSILGQFKTQTGRKVLGWLKERTERAVKDLQNKNKTKELLHIFQWLYETQNALLIRDSIRELTKLEFTNTTLSPLDCAVLGYVLSQGGAVKEIDLSRTRLTKECMNRLGPAFHRCHTLRLERCGLTSSCCEDLASALCTNHSNLTELDLRYNNQLGDSGVRLLCAALRDPNCKLQTLKLHGCGLTSECCKDLASALCTNHSNLTELDLSSNNQLGDSGVRLLCAALRDPNCKLQTLK</sequence>
<keyword evidence="7" id="KW-0832">Ubl conjugation</keyword>
<evidence type="ECO:0000256" key="4">
    <source>
        <dbReference type="ARBA" id="ARBA00022737"/>
    </source>
</evidence>
<keyword evidence="6" id="KW-0067">ATP-binding</keyword>
<dbReference type="Pfam" id="PF17776">
    <property type="entry name" value="NLRC4_HD2"/>
    <property type="match status" value="1"/>
</dbReference>
<evidence type="ECO:0000256" key="9">
    <source>
        <dbReference type="ARBA" id="ARBA00023233"/>
    </source>
</evidence>
<dbReference type="SUPFAM" id="SSF52047">
    <property type="entry name" value="RNI-like"/>
    <property type="match status" value="1"/>
</dbReference>
<keyword evidence="8" id="KW-0395">Inflammatory response</keyword>
<dbReference type="Gene3D" id="3.80.10.10">
    <property type="entry name" value="Ribonuclease Inhibitor"/>
    <property type="match status" value="1"/>
</dbReference>
<dbReference type="InterPro" id="IPR041267">
    <property type="entry name" value="NLRP_HD2"/>
</dbReference>
<dbReference type="Pfam" id="PF05729">
    <property type="entry name" value="NACHT"/>
    <property type="match status" value="1"/>
</dbReference>
<evidence type="ECO:0000256" key="8">
    <source>
        <dbReference type="ARBA" id="ARBA00023198"/>
    </source>
</evidence>
<keyword evidence="4" id="KW-0677">Repeat</keyword>
<dbReference type="PANTHER" id="PTHR45690">
    <property type="entry name" value="NACHT, LRR AND PYD DOMAINS-CONTAINING PROTEIN 12"/>
    <property type="match status" value="1"/>
</dbReference>
<evidence type="ECO:0000256" key="7">
    <source>
        <dbReference type="ARBA" id="ARBA00022843"/>
    </source>
</evidence>
<accession>A0ABR0ZSK7</accession>
<keyword evidence="12" id="KW-1185">Reference proteome</keyword>
<comment type="similarity">
    <text evidence="2">Belongs to the NLRP family.</text>
</comment>
<dbReference type="InterPro" id="IPR007111">
    <property type="entry name" value="NACHT_NTPase"/>
</dbReference>
<protein>
    <submittedName>
        <fullName evidence="11">NACHT protein</fullName>
    </submittedName>
</protein>
<dbReference type="EMBL" id="JAHFZB010000007">
    <property type="protein sequence ID" value="KAK6487783.1"/>
    <property type="molecule type" value="Genomic_DNA"/>
</dbReference>
<dbReference type="InterPro" id="IPR050637">
    <property type="entry name" value="NLRP_innate_immun_reg"/>
</dbReference>
<dbReference type="InterPro" id="IPR041075">
    <property type="entry name" value="NOD1/2_WH"/>
</dbReference>
<reference evidence="11 12" key="1">
    <citation type="submission" date="2021-05" db="EMBL/GenBank/DDBJ databases">
        <authorList>
            <person name="Zahm M."/>
            <person name="Klopp C."/>
            <person name="Cabau C."/>
            <person name="Kuhl H."/>
            <person name="Suciu R."/>
            <person name="Ciorpac M."/>
            <person name="Holostenco D."/>
            <person name="Gessner J."/>
            <person name="Wuertz S."/>
            <person name="Hohne C."/>
            <person name="Stock M."/>
            <person name="Gislard M."/>
            <person name="Lluch J."/>
            <person name="Milhes M."/>
            <person name="Lampietro C."/>
            <person name="Lopez Roques C."/>
            <person name="Donnadieu C."/>
            <person name="Du K."/>
            <person name="Schartl M."/>
            <person name="Guiguen Y."/>
        </authorList>
    </citation>
    <scope>NUCLEOTIDE SEQUENCE [LARGE SCALE GENOMIC DNA]</scope>
    <source>
        <strain evidence="11">Hh-F2</strain>
        <tissue evidence="11">Blood</tissue>
    </source>
</reference>
<evidence type="ECO:0000256" key="1">
    <source>
        <dbReference type="ARBA" id="ARBA00004110"/>
    </source>
</evidence>
<dbReference type="InterPro" id="IPR032675">
    <property type="entry name" value="LRR_dom_sf"/>
</dbReference>
<evidence type="ECO:0000256" key="2">
    <source>
        <dbReference type="ARBA" id="ARBA00008665"/>
    </source>
</evidence>
<organism evidence="11 12">
    <name type="scientific">Huso huso</name>
    <name type="common">Beluga</name>
    <name type="synonym">Acipenser huso</name>
    <dbReference type="NCBI Taxonomy" id="61971"/>
    <lineage>
        <taxon>Eukaryota</taxon>
        <taxon>Metazoa</taxon>
        <taxon>Chordata</taxon>
        <taxon>Craniata</taxon>
        <taxon>Vertebrata</taxon>
        <taxon>Euteleostomi</taxon>
        <taxon>Actinopterygii</taxon>
        <taxon>Chondrostei</taxon>
        <taxon>Acipenseriformes</taxon>
        <taxon>Acipenseridae</taxon>
        <taxon>Huso</taxon>
    </lineage>
</organism>
<comment type="subcellular location">
    <subcellularLocation>
        <location evidence="1">Inflammasome</location>
    </subcellularLocation>
</comment>
<evidence type="ECO:0000313" key="11">
    <source>
        <dbReference type="EMBL" id="KAK6487783.1"/>
    </source>
</evidence>
<evidence type="ECO:0000259" key="10">
    <source>
        <dbReference type="PROSITE" id="PS50837"/>
    </source>
</evidence>
<dbReference type="SUPFAM" id="SSF52540">
    <property type="entry name" value="P-loop containing nucleoside triphosphate hydrolases"/>
    <property type="match status" value="1"/>
</dbReference>
<keyword evidence="5" id="KW-0547">Nucleotide-binding</keyword>
<dbReference type="PRINTS" id="PR00364">
    <property type="entry name" value="DISEASERSIST"/>
</dbReference>
<evidence type="ECO:0000256" key="5">
    <source>
        <dbReference type="ARBA" id="ARBA00022741"/>
    </source>
</evidence>
<evidence type="ECO:0000256" key="3">
    <source>
        <dbReference type="ARBA" id="ARBA00022490"/>
    </source>
</evidence>
<dbReference type="Pfam" id="PF13516">
    <property type="entry name" value="LRR_6"/>
    <property type="match status" value="2"/>
</dbReference>
<dbReference type="InterPro" id="IPR001611">
    <property type="entry name" value="Leu-rich_rpt"/>
</dbReference>